<proteinExistence type="predicted"/>
<accession>F4NYS8</accession>
<protein>
    <submittedName>
        <fullName evidence="2">Expressed protein</fullName>
    </submittedName>
</protein>
<reference evidence="2 3" key="1">
    <citation type="submission" date="2009-12" db="EMBL/GenBank/DDBJ databases">
        <title>The draft genome of Batrachochytrium dendrobatidis.</title>
        <authorList>
            <consortium name="US DOE Joint Genome Institute (JGI-PGF)"/>
            <person name="Kuo A."/>
            <person name="Salamov A."/>
            <person name="Schmutz J."/>
            <person name="Lucas S."/>
            <person name="Pitluck S."/>
            <person name="Rosenblum E."/>
            <person name="Stajich J."/>
            <person name="Eisen M."/>
            <person name="Grigoriev I.V."/>
        </authorList>
    </citation>
    <scope>NUCLEOTIDE SEQUENCE [LARGE SCALE GENOMIC DNA]</scope>
    <source>
        <strain evidence="3">JAM81 / FGSC 10211</strain>
    </source>
</reference>
<keyword evidence="3" id="KW-1185">Reference proteome</keyword>
<evidence type="ECO:0000313" key="3">
    <source>
        <dbReference type="Proteomes" id="UP000007241"/>
    </source>
</evidence>
<sequence>MTEPANPLLTAIINRRKQEVSKARHNLKLPQEFQVKLTQPYDRCLEYLLTLTQDVDPIEILGKDKFSTLVDTAPTGTNWTIWTRGYVQKMLHIRKSSFSRRLKTSQLLNVLLAVRDELVVSSTKTTMRGISIPNIAPLNGDFRKGNDHYHYQHQLANGEHDYRNGLANRHQPFTSVPLEPCSTHPLDFQADHSWITENQPALQLAGDSCNPVRPHSTQAAMFHVHPSNDTLSHNPSHSRFHSRSFEHDRYLNSPSSLLIEFSSTGSVTPSTLSSSMYGPASSEFTEAVNINPNVHTSTSRGMEPNSLYFGNTRDFFSEYSNSAYSKDNLTTGSIHTQESIGANRQSPISGCFDIPTKIQDFCTESQFGSVNSYVAPGPSPDSMRAYETRRLSNTLESDNMSGIQNYRSPYWRTHRYNSYDSSSEIGTEFYMGSEAPFDRDAHSRPVSPRFEYKESPVLGKRMTEFGPFEGSNGKRFSPPQLTMGSLHAGLTLSPSPFVTLAEVSSKMTSDMPPTSLHGHLNNHSPKDDTRQHQFKQPNQFSQLPQLPQIHNTSSILSNIASLISPNPLSETSFDTMLRTSQSIFNAPINAEIQKPVLSAPFIARSSADDFEKIPRTSDLGNPLASFNIDLSSNHIQNPTALPFFGRSTTNSSTYFQPHSIEDHMTNGVCTDHLKLSPESAQPIDINLQRRMFSFSGPVRLDDANTTQGLPCSTANLFHQPAFGLLPSSTVSGKPSAPLLLDISQNYFSQPLKSPQYRSSHSPLDVL</sequence>
<dbReference type="InParanoid" id="F4NYS8"/>
<feature type="region of interest" description="Disordered" evidence="1">
    <location>
        <begin position="508"/>
        <end position="534"/>
    </location>
</feature>
<dbReference type="OrthoDB" id="10625257at2759"/>
<evidence type="ECO:0000256" key="1">
    <source>
        <dbReference type="SAM" id="MobiDB-lite"/>
    </source>
</evidence>
<dbReference type="RefSeq" id="XP_006677405.1">
    <property type="nucleotide sequence ID" value="XM_006677342.1"/>
</dbReference>
<dbReference type="STRING" id="684364.F4NYS8"/>
<gene>
    <name evidence="2" type="ORF">BATDEDRAFT_34566</name>
</gene>
<dbReference type="Proteomes" id="UP000007241">
    <property type="component" value="Unassembled WGS sequence"/>
</dbReference>
<dbReference type="GeneID" id="18240487"/>
<dbReference type="EMBL" id="GL882881">
    <property type="protein sequence ID" value="EGF81760.1"/>
    <property type="molecule type" value="Genomic_DNA"/>
</dbReference>
<name>F4NYS8_BATDJ</name>
<dbReference type="AlphaFoldDB" id="F4NYS8"/>
<dbReference type="HOGENOM" id="CLU_364452_0_0_1"/>
<organism evidence="2 3">
    <name type="scientific">Batrachochytrium dendrobatidis (strain JAM81 / FGSC 10211)</name>
    <name type="common">Frog chytrid fungus</name>
    <dbReference type="NCBI Taxonomy" id="684364"/>
    <lineage>
        <taxon>Eukaryota</taxon>
        <taxon>Fungi</taxon>
        <taxon>Fungi incertae sedis</taxon>
        <taxon>Chytridiomycota</taxon>
        <taxon>Chytridiomycota incertae sedis</taxon>
        <taxon>Chytridiomycetes</taxon>
        <taxon>Rhizophydiales</taxon>
        <taxon>Rhizophydiales incertae sedis</taxon>
        <taxon>Batrachochytrium</taxon>
    </lineage>
</organism>
<evidence type="ECO:0000313" key="2">
    <source>
        <dbReference type="EMBL" id="EGF81760.1"/>
    </source>
</evidence>